<accession>A0A2N1PUT8</accession>
<dbReference type="EMBL" id="PGXC01000001">
    <property type="protein sequence ID" value="PKK92111.1"/>
    <property type="molecule type" value="Genomic_DNA"/>
</dbReference>
<protein>
    <recommendedName>
        <fullName evidence="1">Pyrrolo-quinoline quinone repeat domain-containing protein</fullName>
    </recommendedName>
</protein>
<dbReference type="Gene3D" id="2.130.10.10">
    <property type="entry name" value="YVTN repeat-like/Quinoprotein amine dehydrogenase"/>
    <property type="match status" value="1"/>
</dbReference>
<dbReference type="SMART" id="SM00564">
    <property type="entry name" value="PQQ"/>
    <property type="match status" value="4"/>
</dbReference>
<evidence type="ECO:0000313" key="2">
    <source>
        <dbReference type="EMBL" id="PKK92111.1"/>
    </source>
</evidence>
<dbReference type="PANTHER" id="PTHR34512">
    <property type="entry name" value="CELL SURFACE PROTEIN"/>
    <property type="match status" value="1"/>
</dbReference>
<dbReference type="Pfam" id="PF13360">
    <property type="entry name" value="PQQ_2"/>
    <property type="match status" value="1"/>
</dbReference>
<reference evidence="2 3" key="1">
    <citation type="journal article" date="2017" name="ISME J.">
        <title>Potential for microbial H2 and metal transformations associated with novel bacteria and archaea in deep terrestrial subsurface sediments.</title>
        <authorList>
            <person name="Hernsdorf A.W."/>
            <person name="Amano Y."/>
            <person name="Miyakawa K."/>
            <person name="Ise K."/>
            <person name="Suzuki Y."/>
            <person name="Anantharaman K."/>
            <person name="Probst A."/>
            <person name="Burstein D."/>
            <person name="Thomas B.C."/>
            <person name="Banfield J.F."/>
        </authorList>
    </citation>
    <scope>NUCLEOTIDE SEQUENCE [LARGE SCALE GENOMIC DNA]</scope>
    <source>
        <strain evidence="2">HGW-Wallbacteria-1</strain>
    </source>
</reference>
<sequence>MIRQNSNLREASPFPGVRLLWGLLFFLLISGCAGRGFQIKEATPEIRTEISRLSRGEVPEEPGGWTSFQGGPLNNGISGVEIGGTSLEVLWEFSPGKHVWEYGQEMAAWSPCPVFGDIQGRTLLFTGCHDRNIYCLEAATGKMLWQRATGGLALSSPLLIQGKEGGMAVLVVVSSDRSIHGIDPSTGTIQWTRELYPWTNTVTPSLTSSPALWVRPGAEDLVVATIFNTDMKWFRPVREGLLLLATSAGEIVLRKSISSTPVSSPAVISLGKDRAVALVAERKGRLMAFSLPEGDLLWHRIFSGNLYATPSVIRMKDGRFMVVVGDFYGRVETLDAITGETLWEGAKLGYFINATPALMRDDVGNGGIRFFVGSFDRMVHGFDADAGKRYFSLMTGKYVASCCTTARMNGRNAVLVQSLDRNLYAIDAADGSVMVKMRAGDMIWPYERPGRTLWSSPVPVMVKGRGAMVVVPFHDGRIRAFMASDASVMEE</sequence>
<dbReference type="Gene3D" id="2.40.10.480">
    <property type="match status" value="1"/>
</dbReference>
<dbReference type="Proteomes" id="UP000233256">
    <property type="component" value="Unassembled WGS sequence"/>
</dbReference>
<dbReference type="InterPro" id="IPR018391">
    <property type="entry name" value="PQQ_b-propeller_rpt"/>
</dbReference>
<comment type="caution">
    <text evidence="2">The sequence shown here is derived from an EMBL/GenBank/DDBJ whole genome shotgun (WGS) entry which is preliminary data.</text>
</comment>
<dbReference type="PANTHER" id="PTHR34512:SF30">
    <property type="entry name" value="OUTER MEMBRANE PROTEIN ASSEMBLY FACTOR BAMB"/>
    <property type="match status" value="1"/>
</dbReference>
<dbReference type="InterPro" id="IPR011047">
    <property type="entry name" value="Quinoprotein_ADH-like_sf"/>
</dbReference>
<dbReference type="SUPFAM" id="SSF50998">
    <property type="entry name" value="Quinoprotein alcohol dehydrogenase-like"/>
    <property type="match status" value="1"/>
</dbReference>
<gene>
    <name evidence="2" type="ORF">CVV64_01445</name>
</gene>
<proteinExistence type="predicted"/>
<dbReference type="AlphaFoldDB" id="A0A2N1PUT8"/>
<organism evidence="2 3">
    <name type="scientific">Candidatus Wallbacteria bacterium HGW-Wallbacteria-1</name>
    <dbReference type="NCBI Taxonomy" id="2013854"/>
    <lineage>
        <taxon>Bacteria</taxon>
        <taxon>Candidatus Walliibacteriota</taxon>
    </lineage>
</organism>
<evidence type="ECO:0000313" key="3">
    <source>
        <dbReference type="Proteomes" id="UP000233256"/>
    </source>
</evidence>
<dbReference type="Gene3D" id="2.140.10.10">
    <property type="entry name" value="Quinoprotein alcohol dehydrogenase-like superfamily"/>
    <property type="match status" value="1"/>
</dbReference>
<evidence type="ECO:0000259" key="1">
    <source>
        <dbReference type="Pfam" id="PF13360"/>
    </source>
</evidence>
<dbReference type="InterPro" id="IPR015943">
    <property type="entry name" value="WD40/YVTN_repeat-like_dom_sf"/>
</dbReference>
<dbReference type="InterPro" id="IPR002372">
    <property type="entry name" value="PQQ_rpt_dom"/>
</dbReference>
<name>A0A2N1PUT8_9BACT</name>
<dbReference type="PROSITE" id="PS51257">
    <property type="entry name" value="PROKAR_LIPOPROTEIN"/>
    <property type="match status" value="1"/>
</dbReference>
<feature type="domain" description="Pyrrolo-quinoline quinone repeat" evidence="1">
    <location>
        <begin position="96"/>
        <end position="343"/>
    </location>
</feature>